<evidence type="ECO:0000256" key="1">
    <source>
        <dbReference type="SAM" id="MobiDB-lite"/>
    </source>
</evidence>
<gene>
    <name evidence="3" type="ORF">MOQ_007383</name>
</gene>
<dbReference type="CDD" id="cd15482">
    <property type="entry name" value="Sialidase_non-viral"/>
    <property type="match status" value="1"/>
</dbReference>
<sequence>MVAFIEGGMKAQYTADAQLDESFSDMVAEYIDFAWDCSALFDEFNKSTWRAHTVLGEADGEDCVGGLCRSTTTTKGNTVFFLVGGSDAHKASGGKWRGGSLNLKVVVGDATNSTGGKLSERIEWGNLTYLLNHIFSALQKGELRGFFASGGSGALMEDGTLVFSLRGRNDNGEFLSVITYSTDNGKNLDVLKGMPPAKRFDPASPNGRGDEFS</sequence>
<protein>
    <submittedName>
        <fullName evidence="3">Trans-sialidase, putative</fullName>
    </submittedName>
</protein>
<feature type="domain" description="Sialidase" evidence="2">
    <location>
        <begin position="42"/>
        <end position="203"/>
    </location>
</feature>
<dbReference type="InterPro" id="IPR036278">
    <property type="entry name" value="Sialidase_sf"/>
</dbReference>
<dbReference type="Gene3D" id="2.120.10.10">
    <property type="match status" value="1"/>
</dbReference>
<dbReference type="InterPro" id="IPR011040">
    <property type="entry name" value="Sialidase"/>
</dbReference>
<name>K2M1L3_TRYCR</name>
<feature type="region of interest" description="Disordered" evidence="1">
    <location>
        <begin position="193"/>
        <end position="213"/>
    </location>
</feature>
<evidence type="ECO:0000313" key="4">
    <source>
        <dbReference type="Proteomes" id="UP000007350"/>
    </source>
</evidence>
<keyword evidence="4" id="KW-1185">Reference proteome</keyword>
<organism evidence="3 4">
    <name type="scientific">Trypanosoma cruzi marinkellei</name>
    <dbReference type="NCBI Taxonomy" id="85056"/>
    <lineage>
        <taxon>Eukaryota</taxon>
        <taxon>Discoba</taxon>
        <taxon>Euglenozoa</taxon>
        <taxon>Kinetoplastea</taxon>
        <taxon>Metakinetoplastina</taxon>
        <taxon>Trypanosomatida</taxon>
        <taxon>Trypanosomatidae</taxon>
        <taxon>Trypanosoma</taxon>
        <taxon>Schizotrypanum</taxon>
    </lineage>
</organism>
<dbReference type="SUPFAM" id="SSF50939">
    <property type="entry name" value="Sialidases"/>
    <property type="match status" value="1"/>
</dbReference>
<evidence type="ECO:0000259" key="2">
    <source>
        <dbReference type="Pfam" id="PF13859"/>
    </source>
</evidence>
<evidence type="ECO:0000313" key="3">
    <source>
        <dbReference type="EMBL" id="EKF28853.1"/>
    </source>
</evidence>
<dbReference type="OrthoDB" id="254450at2759"/>
<accession>K2M1L3</accession>
<dbReference type="AlphaFoldDB" id="K2M1L3"/>
<reference evidence="3 4" key="1">
    <citation type="journal article" date="2012" name="BMC Genomics">
        <title>Comparative genomic analysis of human infective Trypanosoma cruzi lineages with the bat-restricted subspecies T. cruzi marinkellei.</title>
        <authorList>
            <person name="Franzen O."/>
            <person name="Talavera-Lopez C."/>
            <person name="Ochaya S."/>
            <person name="Butler C.E."/>
            <person name="Messenger L.A."/>
            <person name="Lewis M.D."/>
            <person name="Llewellyn M.S."/>
            <person name="Marinkelle C.J."/>
            <person name="Tyler K.M."/>
            <person name="Miles M.A."/>
            <person name="Andersson B."/>
        </authorList>
    </citation>
    <scope>NUCLEOTIDE SEQUENCE [LARGE SCALE GENOMIC DNA]</scope>
    <source>
        <strain evidence="3 4">B7</strain>
    </source>
</reference>
<comment type="caution">
    <text evidence="3">The sequence shown here is derived from an EMBL/GenBank/DDBJ whole genome shotgun (WGS) entry which is preliminary data.</text>
</comment>
<proteinExistence type="predicted"/>
<dbReference type="EMBL" id="AHKC01014706">
    <property type="protein sequence ID" value="EKF28853.1"/>
    <property type="molecule type" value="Genomic_DNA"/>
</dbReference>
<dbReference type="Proteomes" id="UP000007350">
    <property type="component" value="Unassembled WGS sequence"/>
</dbReference>
<dbReference type="Pfam" id="PF13859">
    <property type="entry name" value="BNR_3"/>
    <property type="match status" value="1"/>
</dbReference>